<comment type="subcellular location">
    <subcellularLocation>
        <location evidence="1">Cell membrane</location>
        <topology evidence="1">Multi-pass membrane protein</topology>
    </subcellularLocation>
</comment>
<organism evidence="6 7">
    <name type="scientific">Haloplanus vescus</name>
    <dbReference type="NCBI Taxonomy" id="555874"/>
    <lineage>
        <taxon>Archaea</taxon>
        <taxon>Methanobacteriati</taxon>
        <taxon>Methanobacteriota</taxon>
        <taxon>Stenosarchaea group</taxon>
        <taxon>Halobacteria</taxon>
        <taxon>Halobacteriales</taxon>
        <taxon>Haloferacaceae</taxon>
        <taxon>Haloplanus</taxon>
    </lineage>
</organism>
<gene>
    <name evidence="6" type="ORF">SAMN04488065_2898</name>
</gene>
<dbReference type="PANTHER" id="PTHR11048">
    <property type="entry name" value="PRENYLTRANSFERASES"/>
    <property type="match status" value="1"/>
</dbReference>
<evidence type="ECO:0000313" key="7">
    <source>
        <dbReference type="Proteomes" id="UP000236755"/>
    </source>
</evidence>
<keyword evidence="4 5" id="KW-0472">Membrane</keyword>
<dbReference type="CDD" id="cd13963">
    <property type="entry name" value="PT_UbiA_2"/>
    <property type="match status" value="1"/>
</dbReference>
<dbReference type="InterPro" id="IPR000537">
    <property type="entry name" value="UbiA_prenyltransferase"/>
</dbReference>
<proteinExistence type="predicted"/>
<dbReference type="AlphaFoldDB" id="A0A1H4AQH4"/>
<evidence type="ECO:0000256" key="5">
    <source>
        <dbReference type="SAM" id="Phobius"/>
    </source>
</evidence>
<dbReference type="GO" id="GO:0005886">
    <property type="term" value="C:plasma membrane"/>
    <property type="evidence" value="ECO:0007669"/>
    <property type="project" value="UniProtKB-SubCell"/>
</dbReference>
<dbReference type="GO" id="GO:0016765">
    <property type="term" value="F:transferase activity, transferring alkyl or aryl (other than methyl) groups"/>
    <property type="evidence" value="ECO:0007669"/>
    <property type="project" value="InterPro"/>
</dbReference>
<evidence type="ECO:0000256" key="3">
    <source>
        <dbReference type="ARBA" id="ARBA00022989"/>
    </source>
</evidence>
<evidence type="ECO:0000256" key="2">
    <source>
        <dbReference type="ARBA" id="ARBA00022692"/>
    </source>
</evidence>
<accession>A0A1H4AQH4</accession>
<protein>
    <submittedName>
        <fullName evidence="6">4-hydroxybenzoate polyprenyltransferase</fullName>
    </submittedName>
</protein>
<dbReference type="InterPro" id="IPR044878">
    <property type="entry name" value="UbiA_sf"/>
</dbReference>
<feature type="transmembrane region" description="Helical" evidence="5">
    <location>
        <begin position="213"/>
        <end position="234"/>
    </location>
</feature>
<feature type="transmembrane region" description="Helical" evidence="5">
    <location>
        <begin position="46"/>
        <end position="67"/>
    </location>
</feature>
<dbReference type="OrthoDB" id="213605at2157"/>
<feature type="transmembrane region" description="Helical" evidence="5">
    <location>
        <begin position="87"/>
        <end position="107"/>
    </location>
</feature>
<dbReference type="InterPro" id="IPR039653">
    <property type="entry name" value="Prenyltransferase"/>
</dbReference>
<keyword evidence="6" id="KW-0808">Transferase</keyword>
<keyword evidence="7" id="KW-1185">Reference proteome</keyword>
<evidence type="ECO:0000256" key="1">
    <source>
        <dbReference type="ARBA" id="ARBA00004651"/>
    </source>
</evidence>
<dbReference type="EMBL" id="FNQT01000007">
    <property type="protein sequence ID" value="SEA38169.1"/>
    <property type="molecule type" value="Genomic_DNA"/>
</dbReference>
<name>A0A1H4AQH4_9EURY</name>
<feature type="transmembrane region" description="Helical" evidence="5">
    <location>
        <begin position="169"/>
        <end position="187"/>
    </location>
</feature>
<sequence length="304" mass="34063">MYQSETGGIASQAKGLLWEMRPWQWYKQSMVLLGVTFSGRLFDVSAVVQSLLTVSAFSMVAGAVYVFNDISDVEQDRKHPEKRNRPIASGTVSIPTATIFGGFVGVVGLWLGYYVDVLVLAILLAYVLNNVFYNLGLKDVLFVDILIIAIGFVLRALAGVYAIQTDVGLPSPWLIVCTLLAALLLGLGKRYQELKHPESDDTRTSLERYDIQVIDRLLVVVISTLLMAYSLYTFNGGNQLMMLTLPFAYFATFRFYHLIYLDDEARTVERMILFDRSFIVNLALWVAAILIAIYLRQLFVGVLG</sequence>
<dbReference type="STRING" id="555874.SAMN04488065_2898"/>
<dbReference type="GO" id="GO:0009247">
    <property type="term" value="P:glycolipid biosynthetic process"/>
    <property type="evidence" value="ECO:0007669"/>
    <property type="project" value="TreeGrafter"/>
</dbReference>
<dbReference type="Proteomes" id="UP000236755">
    <property type="component" value="Unassembled WGS sequence"/>
</dbReference>
<reference evidence="6 7" key="1">
    <citation type="submission" date="2016-10" db="EMBL/GenBank/DDBJ databases">
        <authorList>
            <person name="de Groot N.N."/>
        </authorList>
    </citation>
    <scope>NUCLEOTIDE SEQUENCE [LARGE SCALE GENOMIC DNA]</scope>
    <source>
        <strain evidence="6 7">CGMCC 1.8712</strain>
    </source>
</reference>
<dbReference type="Gene3D" id="1.10.357.140">
    <property type="entry name" value="UbiA prenyltransferase"/>
    <property type="match status" value="1"/>
</dbReference>
<dbReference type="Pfam" id="PF01040">
    <property type="entry name" value="UbiA"/>
    <property type="match status" value="1"/>
</dbReference>
<evidence type="ECO:0000313" key="6">
    <source>
        <dbReference type="EMBL" id="SEA38169.1"/>
    </source>
</evidence>
<dbReference type="PANTHER" id="PTHR11048:SF5">
    <property type="entry name" value="DECAPRENYL-PHOSPHATE PHOSPHORIBOSYLTRANSFERASE"/>
    <property type="match status" value="1"/>
</dbReference>
<keyword evidence="2 5" id="KW-0812">Transmembrane</keyword>
<feature type="transmembrane region" description="Helical" evidence="5">
    <location>
        <begin position="113"/>
        <end position="133"/>
    </location>
</feature>
<feature type="transmembrane region" description="Helical" evidence="5">
    <location>
        <begin position="140"/>
        <end position="163"/>
    </location>
</feature>
<dbReference type="RefSeq" id="WP_092636092.1">
    <property type="nucleotide sequence ID" value="NZ_FNQT01000007.1"/>
</dbReference>
<evidence type="ECO:0000256" key="4">
    <source>
        <dbReference type="ARBA" id="ARBA00023136"/>
    </source>
</evidence>
<feature type="transmembrane region" description="Helical" evidence="5">
    <location>
        <begin position="240"/>
        <end position="261"/>
    </location>
</feature>
<feature type="transmembrane region" description="Helical" evidence="5">
    <location>
        <begin position="273"/>
        <end position="295"/>
    </location>
</feature>
<keyword evidence="3 5" id="KW-1133">Transmembrane helix</keyword>